<dbReference type="InterPro" id="IPR036890">
    <property type="entry name" value="HATPase_C_sf"/>
</dbReference>
<feature type="region of interest" description="Disordered" evidence="1">
    <location>
        <begin position="384"/>
        <end position="479"/>
    </location>
</feature>
<feature type="region of interest" description="Disordered" evidence="1">
    <location>
        <begin position="494"/>
        <end position="521"/>
    </location>
</feature>
<sequence>MAIPIYSAKSSANYSEDIHGLWRANAKERVAYTNDFPSQLLCVTEFTDNSLGKGKATRIEMTFDITDPHAGILTITDNGVGIQKYTDLNRFLKFGSSNSSDKYHQYAWGRFRGMTSMMPDYETARWTATFKLSGNPDSLSQVSQPWSTFEKMGQSIVEIPVTDENYNIGLQMKMHFDMSIFGADHAKQYLSNPQKLFDKTKERLTTKYHQSVFEHTEFVLSVVKDDMNITQSSNTHNWKTLETMLFELSQSSPATCEIVYSNSNPLKWKSVDVVPIEYNLKRDHPELSKAFPTFGVRRLGTGRANIFNDGRLIESRHRYKMEGRKADHNDLNGQIVFLHSYSDCPGGDFKDQPEPCTTKVSIDENCENLKGIYAMFQSEKQRLKEEAKEESAREEARKKKEREDERKAKAKEAKAQQAQQAQQPQQAQAGGGAAAELPLPLSSLQNPTPAPSTKQKVVIRKPKHIPETPSPPASPSLPSLIAISHSQSLLPLELSQRDDASTTTITTTTTSSSPSHELFSSPENQAAFKVKLQEAMEFISPENQAAFKVTFQETFGVSI</sequence>
<organism evidence="2">
    <name type="scientific">viral metagenome</name>
    <dbReference type="NCBI Taxonomy" id="1070528"/>
    <lineage>
        <taxon>unclassified sequences</taxon>
        <taxon>metagenomes</taxon>
        <taxon>organismal metagenomes</taxon>
    </lineage>
</organism>
<evidence type="ECO:0000313" key="2">
    <source>
        <dbReference type="EMBL" id="QHT34724.1"/>
    </source>
</evidence>
<dbReference type="AlphaFoldDB" id="A0A6C0EZX6"/>
<accession>A0A6C0EZX6</accession>
<feature type="compositionally biased region" description="Low complexity" evidence="1">
    <location>
        <begin position="415"/>
        <end position="428"/>
    </location>
</feature>
<evidence type="ECO:0008006" key="3">
    <source>
        <dbReference type="Google" id="ProtNLM"/>
    </source>
</evidence>
<dbReference type="EMBL" id="MN739006">
    <property type="protein sequence ID" value="QHT34724.1"/>
    <property type="molecule type" value="Genomic_DNA"/>
</dbReference>
<feature type="compositionally biased region" description="Basic and acidic residues" evidence="1">
    <location>
        <begin position="384"/>
        <end position="414"/>
    </location>
</feature>
<feature type="compositionally biased region" description="Polar residues" evidence="1">
    <location>
        <begin position="442"/>
        <end position="455"/>
    </location>
</feature>
<feature type="compositionally biased region" description="Low complexity" evidence="1">
    <location>
        <begin position="501"/>
        <end position="521"/>
    </location>
</feature>
<dbReference type="SUPFAM" id="SSF55874">
    <property type="entry name" value="ATPase domain of HSP90 chaperone/DNA topoisomerase II/histidine kinase"/>
    <property type="match status" value="1"/>
</dbReference>
<reference evidence="2" key="1">
    <citation type="journal article" date="2020" name="Nature">
        <title>Giant virus diversity and host interactions through global metagenomics.</title>
        <authorList>
            <person name="Schulz F."/>
            <person name="Roux S."/>
            <person name="Paez-Espino D."/>
            <person name="Jungbluth S."/>
            <person name="Walsh D.A."/>
            <person name="Denef V.J."/>
            <person name="McMahon K.D."/>
            <person name="Konstantinidis K.T."/>
            <person name="Eloe-Fadrosh E.A."/>
            <person name="Kyrpides N.C."/>
            <person name="Woyke T."/>
        </authorList>
    </citation>
    <scope>NUCLEOTIDE SEQUENCE</scope>
    <source>
        <strain evidence="2">GVMAG-M-3300009163-63</strain>
    </source>
</reference>
<evidence type="ECO:0000256" key="1">
    <source>
        <dbReference type="SAM" id="MobiDB-lite"/>
    </source>
</evidence>
<proteinExistence type="predicted"/>
<name>A0A6C0EZX6_9ZZZZ</name>
<protein>
    <recommendedName>
        <fullName evidence="3">Histidine kinase/HSP90-like ATPase domain-containing protein</fullName>
    </recommendedName>
</protein>